<proteinExistence type="predicted"/>
<accession>A0A382Q7K0</accession>
<sequence>VPDPQPHSALVTIDTPLAPPRWALLQRQFLKVQAEACAEFYDKYFDGRGYLECVPRWGGDDGPDDAAENQLNWTMLHALGADDGILDLFRSGLEGHLRQYTEAKTVEVPMARDGMYYKEFPVSLDWFHHGEGLSPFLLYGLCDPYDANYIRRCRRFAGFYMDEDPQAPNYDPEHRIIRSMFN</sequence>
<feature type="non-terminal residue" evidence="1">
    <location>
        <position position="182"/>
    </location>
</feature>
<reference evidence="1" key="1">
    <citation type="submission" date="2018-05" db="EMBL/GenBank/DDBJ databases">
        <authorList>
            <person name="Lanie J.A."/>
            <person name="Ng W.-L."/>
            <person name="Kazmierczak K.M."/>
            <person name="Andrzejewski T.M."/>
            <person name="Davidsen T.M."/>
            <person name="Wayne K.J."/>
            <person name="Tettelin H."/>
            <person name="Glass J.I."/>
            <person name="Rusch D."/>
            <person name="Podicherti R."/>
            <person name="Tsui H.-C.T."/>
            <person name="Winkler M.E."/>
        </authorList>
    </citation>
    <scope>NUCLEOTIDE SEQUENCE</scope>
</reference>
<dbReference type="EMBL" id="UINC01112536">
    <property type="protein sequence ID" value="SVC81549.1"/>
    <property type="molecule type" value="Genomic_DNA"/>
</dbReference>
<dbReference type="Pfam" id="PF26099">
    <property type="entry name" value="DUF8034"/>
    <property type="match status" value="1"/>
</dbReference>
<gene>
    <name evidence="1" type="ORF">METZ01_LOCUS334403</name>
</gene>
<evidence type="ECO:0000313" key="1">
    <source>
        <dbReference type="EMBL" id="SVC81549.1"/>
    </source>
</evidence>
<protein>
    <submittedName>
        <fullName evidence="1">Uncharacterized protein</fullName>
    </submittedName>
</protein>
<dbReference type="InterPro" id="IPR058347">
    <property type="entry name" value="DUF8034"/>
</dbReference>
<feature type="non-terminal residue" evidence="1">
    <location>
        <position position="1"/>
    </location>
</feature>
<dbReference type="AlphaFoldDB" id="A0A382Q7K0"/>
<organism evidence="1">
    <name type="scientific">marine metagenome</name>
    <dbReference type="NCBI Taxonomy" id="408172"/>
    <lineage>
        <taxon>unclassified sequences</taxon>
        <taxon>metagenomes</taxon>
        <taxon>ecological metagenomes</taxon>
    </lineage>
</organism>
<name>A0A382Q7K0_9ZZZZ</name>